<gene>
    <name evidence="1" type="ORF">RchiOBHm_Chr7g0218691</name>
</gene>
<dbReference type="Proteomes" id="UP000238479">
    <property type="component" value="Chromosome 7"/>
</dbReference>
<reference evidence="1 2" key="1">
    <citation type="journal article" date="2018" name="Nat. Genet.">
        <title>The Rosa genome provides new insights in the design of modern roses.</title>
        <authorList>
            <person name="Bendahmane M."/>
        </authorList>
    </citation>
    <scope>NUCLEOTIDE SEQUENCE [LARGE SCALE GENOMIC DNA]</scope>
    <source>
        <strain evidence="2">cv. Old Blush</strain>
    </source>
</reference>
<accession>A0A2P6PCB7</accession>
<organism evidence="1 2">
    <name type="scientific">Rosa chinensis</name>
    <name type="common">China rose</name>
    <dbReference type="NCBI Taxonomy" id="74649"/>
    <lineage>
        <taxon>Eukaryota</taxon>
        <taxon>Viridiplantae</taxon>
        <taxon>Streptophyta</taxon>
        <taxon>Embryophyta</taxon>
        <taxon>Tracheophyta</taxon>
        <taxon>Spermatophyta</taxon>
        <taxon>Magnoliopsida</taxon>
        <taxon>eudicotyledons</taxon>
        <taxon>Gunneridae</taxon>
        <taxon>Pentapetalae</taxon>
        <taxon>rosids</taxon>
        <taxon>fabids</taxon>
        <taxon>Rosales</taxon>
        <taxon>Rosaceae</taxon>
        <taxon>Rosoideae</taxon>
        <taxon>Rosoideae incertae sedis</taxon>
        <taxon>Rosa</taxon>
    </lineage>
</organism>
<sequence length="125" mass="14633">MQSCLKQKCRNQNVCTIFQYLQFVLFVRTDEMPFRLPHHECLVITFANCCYVTGKQQPDSFRTEPYLFDTDGHAYWKLKGYNDGDNVLLQDMGTGDPFVSSDEQWFSYGAETKEAAENYYSSTRY</sequence>
<dbReference type="EMBL" id="PDCK01000045">
    <property type="protein sequence ID" value="PRQ19577.1"/>
    <property type="molecule type" value="Genomic_DNA"/>
</dbReference>
<keyword evidence="2" id="KW-1185">Reference proteome</keyword>
<dbReference type="STRING" id="74649.A0A2P6PCB7"/>
<protein>
    <submittedName>
        <fullName evidence="1">Uncharacterized protein</fullName>
    </submittedName>
</protein>
<name>A0A2P6PCB7_ROSCH</name>
<dbReference type="Gramene" id="PRQ19577">
    <property type="protein sequence ID" value="PRQ19577"/>
    <property type="gene ID" value="RchiOBHm_Chr7g0218691"/>
</dbReference>
<proteinExistence type="predicted"/>
<evidence type="ECO:0000313" key="1">
    <source>
        <dbReference type="EMBL" id="PRQ19577.1"/>
    </source>
</evidence>
<dbReference type="AlphaFoldDB" id="A0A2P6PCB7"/>
<comment type="caution">
    <text evidence="1">The sequence shown here is derived from an EMBL/GenBank/DDBJ whole genome shotgun (WGS) entry which is preliminary data.</text>
</comment>
<evidence type="ECO:0000313" key="2">
    <source>
        <dbReference type="Proteomes" id="UP000238479"/>
    </source>
</evidence>